<feature type="transmembrane region" description="Helical" evidence="1">
    <location>
        <begin position="44"/>
        <end position="64"/>
    </location>
</feature>
<evidence type="ECO:0000313" key="2">
    <source>
        <dbReference type="EMBL" id="GGI58447.1"/>
    </source>
</evidence>
<evidence type="ECO:0000256" key="1">
    <source>
        <dbReference type="SAM" id="Phobius"/>
    </source>
</evidence>
<keyword evidence="1" id="KW-1133">Transmembrane helix</keyword>
<proteinExistence type="predicted"/>
<dbReference type="EMBL" id="BMDQ01000005">
    <property type="protein sequence ID" value="GGI58447.1"/>
    <property type="molecule type" value="Genomic_DNA"/>
</dbReference>
<comment type="caution">
    <text evidence="2">The sequence shown here is derived from an EMBL/GenBank/DDBJ whole genome shotgun (WGS) entry which is preliminary data.</text>
</comment>
<keyword evidence="1" id="KW-0812">Transmembrane</keyword>
<protein>
    <submittedName>
        <fullName evidence="2">Uncharacterized protein</fullName>
    </submittedName>
</protein>
<accession>A0ABQ2C309</accession>
<dbReference type="RefSeq" id="WP_188375348.1">
    <property type="nucleotide sequence ID" value="NZ_BMDQ01000005.1"/>
</dbReference>
<dbReference type="InterPro" id="IPR046077">
    <property type="entry name" value="DUF6095"/>
</dbReference>
<keyword evidence="1" id="KW-0472">Membrane</keyword>
<keyword evidence="3" id="KW-1185">Reference proteome</keyword>
<sequence length="80" mass="8983">MEETKRTDKDILSKGIRIMIICLFLMFSGPTALHIAFSNKEKPLYIPLIILGILLCLGAIITLFKGIQTIMDSLFGKKNK</sequence>
<dbReference type="Proteomes" id="UP000624701">
    <property type="component" value="Unassembled WGS sequence"/>
</dbReference>
<evidence type="ECO:0000313" key="3">
    <source>
        <dbReference type="Proteomes" id="UP000624701"/>
    </source>
</evidence>
<feature type="transmembrane region" description="Helical" evidence="1">
    <location>
        <begin position="16"/>
        <end position="38"/>
    </location>
</feature>
<reference evidence="3" key="1">
    <citation type="journal article" date="2019" name="Int. J. Syst. Evol. Microbiol.">
        <title>The Global Catalogue of Microorganisms (GCM) 10K type strain sequencing project: providing services to taxonomists for standard genome sequencing and annotation.</title>
        <authorList>
            <consortium name="The Broad Institute Genomics Platform"/>
            <consortium name="The Broad Institute Genome Sequencing Center for Infectious Disease"/>
            <person name="Wu L."/>
            <person name="Ma J."/>
        </authorList>
    </citation>
    <scope>NUCLEOTIDE SEQUENCE [LARGE SCALE GENOMIC DNA]</scope>
    <source>
        <strain evidence="3">CCM 8681</strain>
    </source>
</reference>
<name>A0ABQ2C309_9FLAO</name>
<dbReference type="Pfam" id="PF19589">
    <property type="entry name" value="DUF6095"/>
    <property type="match status" value="1"/>
</dbReference>
<organism evidence="2 3">
    <name type="scientific">Winogradskyella haliclonae</name>
    <dbReference type="NCBI Taxonomy" id="2048558"/>
    <lineage>
        <taxon>Bacteria</taxon>
        <taxon>Pseudomonadati</taxon>
        <taxon>Bacteroidota</taxon>
        <taxon>Flavobacteriia</taxon>
        <taxon>Flavobacteriales</taxon>
        <taxon>Flavobacteriaceae</taxon>
        <taxon>Winogradskyella</taxon>
    </lineage>
</organism>
<gene>
    <name evidence="2" type="ORF">GCM10011444_27560</name>
</gene>